<dbReference type="GO" id="GO:0003855">
    <property type="term" value="F:3-dehydroquinate dehydratase activity"/>
    <property type="evidence" value="ECO:0007669"/>
    <property type="project" value="UniProtKB-UniRule"/>
</dbReference>
<evidence type="ECO:0000256" key="6">
    <source>
        <dbReference type="ARBA" id="ARBA00023141"/>
    </source>
</evidence>
<dbReference type="CDD" id="cd00466">
    <property type="entry name" value="DHQase_II"/>
    <property type="match status" value="1"/>
</dbReference>
<feature type="binding site" evidence="8 10">
    <location>
        <position position="94"/>
    </location>
    <ligand>
        <name>substrate</name>
    </ligand>
</feature>
<dbReference type="AlphaFoldDB" id="A0A916UHS4"/>
<sequence length="153" mass="16501">MALDNTANGTIVVLNGPNLNLLGKRQPQIYGHDTLEDLEQQCAETASVHGFDMDFRQSNHEGVLIDAIHAVRESCSGLIINPGGFTHTSVALRDALVTVEAPVLEVHISNVHAREEFRHHSYISGIATGVICGLGTNGYLAAIEYLARVTRTA</sequence>
<evidence type="ECO:0000256" key="10">
    <source>
        <dbReference type="PIRSR" id="PIRSR001399-2"/>
    </source>
</evidence>
<feature type="binding site" evidence="8 10">
    <location>
        <begin position="108"/>
        <end position="109"/>
    </location>
    <ligand>
        <name>substrate</name>
    </ligand>
</feature>
<keyword evidence="7 8" id="KW-0456">Lyase</keyword>
<evidence type="ECO:0000313" key="13">
    <source>
        <dbReference type="Proteomes" id="UP000641514"/>
    </source>
</evidence>
<dbReference type="Proteomes" id="UP000641514">
    <property type="component" value="Unassembled WGS sequence"/>
</dbReference>
<dbReference type="EC" id="4.2.1.10" evidence="5 8"/>
<keyword evidence="13" id="KW-1185">Reference proteome</keyword>
<reference evidence="12" key="2">
    <citation type="submission" date="2020-09" db="EMBL/GenBank/DDBJ databases">
        <authorList>
            <person name="Sun Q."/>
            <person name="Zhou Y."/>
        </authorList>
    </citation>
    <scope>NUCLEOTIDE SEQUENCE</scope>
    <source>
        <strain evidence="12">CGMCC 1.15478</strain>
    </source>
</reference>
<feature type="active site" description="Proton acceptor" evidence="8 9">
    <location>
        <position position="30"/>
    </location>
</feature>
<evidence type="ECO:0000256" key="7">
    <source>
        <dbReference type="ARBA" id="ARBA00023239"/>
    </source>
</evidence>
<dbReference type="SUPFAM" id="SSF52304">
    <property type="entry name" value="Type II 3-dehydroquinate dehydratase"/>
    <property type="match status" value="1"/>
</dbReference>
<feature type="binding site" evidence="8 10">
    <location>
        <position position="81"/>
    </location>
    <ligand>
        <name>substrate</name>
    </ligand>
</feature>
<dbReference type="PIRSF" id="PIRSF001399">
    <property type="entry name" value="DHquinase_II"/>
    <property type="match status" value="1"/>
</dbReference>
<evidence type="ECO:0000256" key="5">
    <source>
        <dbReference type="ARBA" id="ARBA00012060"/>
    </source>
</evidence>
<comment type="pathway">
    <text evidence="2 8">Metabolic intermediate biosynthesis; chorismate biosynthesis; chorismate from D-erythrose 4-phosphate and phosphoenolpyruvate: step 3/7.</text>
</comment>
<evidence type="ECO:0000256" key="4">
    <source>
        <dbReference type="ARBA" id="ARBA00011193"/>
    </source>
</evidence>
<gene>
    <name evidence="12" type="primary">aroQ2</name>
    <name evidence="8" type="synonym">aroQ</name>
    <name evidence="12" type="ORF">GCM10011410_26840</name>
</gene>
<comment type="function">
    <text evidence="8">Catalyzes a trans-dehydration via an enolate intermediate.</text>
</comment>
<dbReference type="GO" id="GO:0009423">
    <property type="term" value="P:chorismate biosynthetic process"/>
    <property type="evidence" value="ECO:0007669"/>
    <property type="project" value="UniProtKB-UniRule"/>
</dbReference>
<evidence type="ECO:0000256" key="9">
    <source>
        <dbReference type="PIRSR" id="PIRSR001399-1"/>
    </source>
</evidence>
<keyword evidence="8" id="KW-0028">Amino-acid biosynthesis</keyword>
<dbReference type="HAMAP" id="MF_00169">
    <property type="entry name" value="AroQ"/>
    <property type="match status" value="1"/>
</dbReference>
<comment type="catalytic activity">
    <reaction evidence="1 8">
        <text>3-dehydroquinate = 3-dehydroshikimate + H2O</text>
        <dbReference type="Rhea" id="RHEA:21096"/>
        <dbReference type="ChEBI" id="CHEBI:15377"/>
        <dbReference type="ChEBI" id="CHEBI:16630"/>
        <dbReference type="ChEBI" id="CHEBI:32364"/>
        <dbReference type="EC" id="4.2.1.10"/>
    </reaction>
</comment>
<dbReference type="EMBL" id="BMJH01000003">
    <property type="protein sequence ID" value="GGC72427.1"/>
    <property type="molecule type" value="Genomic_DNA"/>
</dbReference>
<comment type="subunit">
    <text evidence="4 8">Homododecamer.</text>
</comment>
<dbReference type="NCBIfam" id="NF003804">
    <property type="entry name" value="PRK05395.1-1"/>
    <property type="match status" value="1"/>
</dbReference>
<feature type="active site" description="Proton donor" evidence="8 9">
    <location>
        <position position="107"/>
    </location>
</feature>
<dbReference type="NCBIfam" id="NF003805">
    <property type="entry name" value="PRK05395.1-2"/>
    <property type="match status" value="1"/>
</dbReference>
<dbReference type="InterPro" id="IPR001874">
    <property type="entry name" value="DHquinase_II"/>
</dbReference>
<dbReference type="PROSITE" id="PS01029">
    <property type="entry name" value="DEHYDROQUINASE_II"/>
    <property type="match status" value="1"/>
</dbReference>
<feature type="binding site" evidence="8 10">
    <location>
        <position position="87"/>
    </location>
    <ligand>
        <name>substrate</name>
    </ligand>
</feature>
<dbReference type="GO" id="GO:0008652">
    <property type="term" value="P:amino acid biosynthetic process"/>
    <property type="evidence" value="ECO:0007669"/>
    <property type="project" value="UniProtKB-KW"/>
</dbReference>
<organism evidence="12 13">
    <name type="scientific">Hoyosella rhizosphaerae</name>
    <dbReference type="NCBI Taxonomy" id="1755582"/>
    <lineage>
        <taxon>Bacteria</taxon>
        <taxon>Bacillati</taxon>
        <taxon>Actinomycetota</taxon>
        <taxon>Actinomycetes</taxon>
        <taxon>Mycobacteriales</taxon>
        <taxon>Hoyosellaceae</taxon>
        <taxon>Hoyosella</taxon>
    </lineage>
</organism>
<feature type="binding site" evidence="8 10">
    <location>
        <position position="118"/>
    </location>
    <ligand>
        <name>substrate</name>
    </ligand>
</feature>
<comment type="caution">
    <text evidence="12">The sequence shown here is derived from an EMBL/GenBank/DDBJ whole genome shotgun (WGS) entry which is preliminary data.</text>
</comment>
<dbReference type="PANTHER" id="PTHR21272">
    <property type="entry name" value="CATABOLIC 3-DEHYDROQUINASE"/>
    <property type="match status" value="1"/>
</dbReference>
<accession>A0A916UHS4</accession>
<dbReference type="PANTHER" id="PTHR21272:SF3">
    <property type="entry name" value="CATABOLIC 3-DEHYDROQUINASE"/>
    <property type="match status" value="1"/>
</dbReference>
<dbReference type="InterPro" id="IPR036441">
    <property type="entry name" value="DHquinase_II_sf"/>
</dbReference>
<evidence type="ECO:0000256" key="1">
    <source>
        <dbReference type="ARBA" id="ARBA00001864"/>
    </source>
</evidence>
<evidence type="ECO:0000256" key="3">
    <source>
        <dbReference type="ARBA" id="ARBA00011037"/>
    </source>
</evidence>
<evidence type="ECO:0000256" key="8">
    <source>
        <dbReference type="HAMAP-Rule" id="MF_00169"/>
    </source>
</evidence>
<dbReference type="NCBIfam" id="NF003807">
    <property type="entry name" value="PRK05395.1-4"/>
    <property type="match status" value="1"/>
</dbReference>
<dbReference type="NCBIfam" id="TIGR01088">
    <property type="entry name" value="aroQ"/>
    <property type="match status" value="1"/>
</dbReference>
<dbReference type="InterPro" id="IPR018509">
    <property type="entry name" value="DHquinase_II_CS"/>
</dbReference>
<dbReference type="Gene3D" id="3.40.50.9100">
    <property type="entry name" value="Dehydroquinase, class II"/>
    <property type="match status" value="1"/>
</dbReference>
<dbReference type="NCBIfam" id="NF003806">
    <property type="entry name" value="PRK05395.1-3"/>
    <property type="match status" value="1"/>
</dbReference>
<evidence type="ECO:0000256" key="2">
    <source>
        <dbReference type="ARBA" id="ARBA00004902"/>
    </source>
</evidence>
<feature type="site" description="Transition state stabilizer" evidence="8 11">
    <location>
        <position position="25"/>
    </location>
</feature>
<dbReference type="RefSeq" id="WP_188675922.1">
    <property type="nucleotide sequence ID" value="NZ_BMJH01000003.1"/>
</dbReference>
<evidence type="ECO:0000256" key="11">
    <source>
        <dbReference type="PIRSR" id="PIRSR001399-3"/>
    </source>
</evidence>
<comment type="similarity">
    <text evidence="3 8">Belongs to the type-II 3-dehydroquinase family.</text>
</comment>
<reference evidence="12" key="1">
    <citation type="journal article" date="2014" name="Int. J. Syst. Evol. Microbiol.">
        <title>Complete genome sequence of Corynebacterium casei LMG S-19264T (=DSM 44701T), isolated from a smear-ripened cheese.</title>
        <authorList>
            <consortium name="US DOE Joint Genome Institute (JGI-PGF)"/>
            <person name="Walter F."/>
            <person name="Albersmeier A."/>
            <person name="Kalinowski J."/>
            <person name="Ruckert C."/>
        </authorList>
    </citation>
    <scope>NUCLEOTIDE SEQUENCE</scope>
    <source>
        <strain evidence="12">CGMCC 1.15478</strain>
    </source>
</reference>
<proteinExistence type="inferred from homology"/>
<dbReference type="GO" id="GO:0009073">
    <property type="term" value="P:aromatic amino acid family biosynthetic process"/>
    <property type="evidence" value="ECO:0007669"/>
    <property type="project" value="UniProtKB-KW"/>
</dbReference>
<dbReference type="Pfam" id="PF01220">
    <property type="entry name" value="DHquinase_II"/>
    <property type="match status" value="1"/>
</dbReference>
<keyword evidence="6 8" id="KW-0057">Aromatic amino acid biosynthesis</keyword>
<dbReference type="GO" id="GO:0019631">
    <property type="term" value="P:quinate catabolic process"/>
    <property type="evidence" value="ECO:0007669"/>
    <property type="project" value="TreeGrafter"/>
</dbReference>
<protein>
    <recommendedName>
        <fullName evidence="5 8">3-dehydroquinate dehydratase</fullName>
        <shortName evidence="8">3-dehydroquinase</shortName>
        <ecNumber evidence="5 8">4.2.1.10</ecNumber>
    </recommendedName>
    <alternativeName>
        <fullName evidence="8">Type II DHQase</fullName>
    </alternativeName>
</protein>
<name>A0A916UHS4_9ACTN</name>
<evidence type="ECO:0000313" key="12">
    <source>
        <dbReference type="EMBL" id="GGC72427.1"/>
    </source>
</evidence>